<sequence length="286" mass="31870">MQFVIVSGLSGAGKSTAASFLEDLGFYCVDNMPADLIPQFAQLCLATKGRYERVALVTDVRGSLTFEGLFKALDSLDQMHLKFTILFVEADTVSIIKRYKETRRKHPLTRDGSDLMSAVERERQLLEPIRNRANAIINTTSLPTAKLRGVVINLVAGDMKDRAMSVSVLSFGFKYGIPMEADLVFDVRFLPNPYYIPELKTKTGLQPEVRDFVFSYQQTKDFVAKVEDLLAFSLPYYVDEGKTNLVIAVGCTGGKHRSVAVAKEIGTFTAQKGYATTIGHRDMTRR</sequence>
<comment type="caution">
    <text evidence="7">The sequence shown here is derived from an EMBL/GenBank/DDBJ whole genome shotgun (WGS) entry which is preliminary data.</text>
</comment>
<dbReference type="PANTHER" id="PTHR30448:SF0">
    <property type="entry name" value="RNASE ADAPTER PROTEIN RAPZ"/>
    <property type="match status" value="1"/>
</dbReference>
<evidence type="ECO:0000259" key="6">
    <source>
        <dbReference type="Pfam" id="PF22740"/>
    </source>
</evidence>
<accession>A0A9D1A8Y9</accession>
<evidence type="ECO:0000256" key="2">
    <source>
        <dbReference type="ARBA" id="ARBA00022840"/>
    </source>
</evidence>
<feature type="binding site" evidence="4">
    <location>
        <begin position="8"/>
        <end position="15"/>
    </location>
    <ligand>
        <name>ATP</name>
        <dbReference type="ChEBI" id="CHEBI:30616"/>
    </ligand>
</feature>
<feature type="domain" description="RapZ C-terminal" evidence="6">
    <location>
        <begin position="164"/>
        <end position="283"/>
    </location>
</feature>
<dbReference type="AlphaFoldDB" id="A0A9D1A8Y9"/>
<keyword evidence="1 4" id="KW-0547">Nucleotide-binding</keyword>
<evidence type="ECO:0000313" key="7">
    <source>
        <dbReference type="EMBL" id="HIR10129.1"/>
    </source>
</evidence>
<dbReference type="Pfam" id="PF22740">
    <property type="entry name" value="PapZ_C"/>
    <property type="match status" value="1"/>
</dbReference>
<evidence type="ECO:0000313" key="8">
    <source>
        <dbReference type="Proteomes" id="UP000824258"/>
    </source>
</evidence>
<evidence type="ECO:0000256" key="4">
    <source>
        <dbReference type="HAMAP-Rule" id="MF_00636"/>
    </source>
</evidence>
<evidence type="ECO:0000259" key="5">
    <source>
        <dbReference type="Pfam" id="PF03668"/>
    </source>
</evidence>
<dbReference type="Proteomes" id="UP000824258">
    <property type="component" value="Unassembled WGS sequence"/>
</dbReference>
<keyword evidence="2 4" id="KW-0067">ATP-binding</keyword>
<proteinExistence type="inferred from homology"/>
<dbReference type="HAMAP" id="MF_00636">
    <property type="entry name" value="RapZ_like"/>
    <property type="match status" value="1"/>
</dbReference>
<dbReference type="InterPro" id="IPR053930">
    <property type="entry name" value="RapZ-like_N"/>
</dbReference>
<name>A0A9D1A8Y9_9FIRM</name>
<evidence type="ECO:0000256" key="1">
    <source>
        <dbReference type="ARBA" id="ARBA00022741"/>
    </source>
</evidence>
<dbReference type="GO" id="GO:0005524">
    <property type="term" value="F:ATP binding"/>
    <property type="evidence" value="ECO:0007669"/>
    <property type="project" value="UniProtKB-UniRule"/>
</dbReference>
<organism evidence="7 8">
    <name type="scientific">Candidatus Avoscillospira stercoripullorum</name>
    <dbReference type="NCBI Taxonomy" id="2840709"/>
    <lineage>
        <taxon>Bacteria</taxon>
        <taxon>Bacillati</taxon>
        <taxon>Bacillota</taxon>
        <taxon>Clostridia</taxon>
        <taxon>Eubacteriales</taxon>
        <taxon>Oscillospiraceae</taxon>
        <taxon>Oscillospiraceae incertae sedis</taxon>
        <taxon>Candidatus Avoscillospira</taxon>
    </lineage>
</organism>
<dbReference type="GO" id="GO:0005525">
    <property type="term" value="F:GTP binding"/>
    <property type="evidence" value="ECO:0007669"/>
    <property type="project" value="UniProtKB-UniRule"/>
</dbReference>
<dbReference type="InterPro" id="IPR027417">
    <property type="entry name" value="P-loop_NTPase"/>
</dbReference>
<dbReference type="Pfam" id="PF03668">
    <property type="entry name" value="RapZ-like_N"/>
    <property type="match status" value="1"/>
</dbReference>
<evidence type="ECO:0000256" key="3">
    <source>
        <dbReference type="ARBA" id="ARBA00023134"/>
    </source>
</evidence>
<dbReference type="PIRSF" id="PIRSF005052">
    <property type="entry name" value="P-loopkin"/>
    <property type="match status" value="1"/>
</dbReference>
<dbReference type="SUPFAM" id="SSF52540">
    <property type="entry name" value="P-loop containing nucleoside triphosphate hydrolases"/>
    <property type="match status" value="1"/>
</dbReference>
<reference evidence="7" key="2">
    <citation type="journal article" date="2021" name="PeerJ">
        <title>Extensive microbial diversity within the chicken gut microbiome revealed by metagenomics and culture.</title>
        <authorList>
            <person name="Gilroy R."/>
            <person name="Ravi A."/>
            <person name="Getino M."/>
            <person name="Pursley I."/>
            <person name="Horton D.L."/>
            <person name="Alikhan N.F."/>
            <person name="Baker D."/>
            <person name="Gharbi K."/>
            <person name="Hall N."/>
            <person name="Watson M."/>
            <person name="Adriaenssens E.M."/>
            <person name="Foster-Nyarko E."/>
            <person name="Jarju S."/>
            <person name="Secka A."/>
            <person name="Antonio M."/>
            <person name="Oren A."/>
            <person name="Chaudhuri R.R."/>
            <person name="La Ragione R."/>
            <person name="Hildebrand F."/>
            <person name="Pallen M.J."/>
        </authorList>
    </citation>
    <scope>NUCLEOTIDE SEQUENCE</scope>
    <source>
        <strain evidence="7">ChiHjej9B8-7071</strain>
    </source>
</reference>
<dbReference type="EMBL" id="DVGD01000227">
    <property type="protein sequence ID" value="HIR10129.1"/>
    <property type="molecule type" value="Genomic_DNA"/>
</dbReference>
<dbReference type="NCBIfam" id="NF003828">
    <property type="entry name" value="PRK05416.1"/>
    <property type="match status" value="1"/>
</dbReference>
<feature type="binding site" evidence="4">
    <location>
        <begin position="59"/>
        <end position="62"/>
    </location>
    <ligand>
        <name>GTP</name>
        <dbReference type="ChEBI" id="CHEBI:37565"/>
    </ligand>
</feature>
<dbReference type="InterPro" id="IPR005337">
    <property type="entry name" value="RapZ-like"/>
</dbReference>
<gene>
    <name evidence="7" type="primary">rapZ</name>
    <name evidence="7" type="ORF">IAA70_06975</name>
</gene>
<dbReference type="InterPro" id="IPR053931">
    <property type="entry name" value="RapZ_C"/>
</dbReference>
<feature type="domain" description="RapZ-like N-terminal" evidence="5">
    <location>
        <begin position="1"/>
        <end position="158"/>
    </location>
</feature>
<reference evidence="7" key="1">
    <citation type="submission" date="2020-10" db="EMBL/GenBank/DDBJ databases">
        <authorList>
            <person name="Gilroy R."/>
        </authorList>
    </citation>
    <scope>NUCLEOTIDE SEQUENCE</scope>
    <source>
        <strain evidence="7">ChiHjej9B8-7071</strain>
    </source>
</reference>
<keyword evidence="3 4" id="KW-0342">GTP-binding</keyword>
<dbReference type="PANTHER" id="PTHR30448">
    <property type="entry name" value="RNASE ADAPTER PROTEIN RAPZ"/>
    <property type="match status" value="1"/>
</dbReference>
<protein>
    <submittedName>
        <fullName evidence="7">RNase adapter RapZ</fullName>
    </submittedName>
</protein>